<dbReference type="Gene3D" id="3.20.20.70">
    <property type="entry name" value="Aldolase class I"/>
    <property type="match status" value="1"/>
</dbReference>
<dbReference type="CDD" id="cd00405">
    <property type="entry name" value="PRAI"/>
    <property type="match status" value="1"/>
</dbReference>
<dbReference type="InterPro" id="IPR044643">
    <property type="entry name" value="TrpF_fam"/>
</dbReference>
<gene>
    <name evidence="9" type="primary">trpF</name>
    <name evidence="11" type="ORF">NE619_08620</name>
</gene>
<keyword evidence="12" id="KW-1185">Reference proteome</keyword>
<accession>A0ABT1RNL2</accession>
<dbReference type="InterPro" id="IPR001240">
    <property type="entry name" value="PRAI_dom"/>
</dbReference>
<comment type="pathway">
    <text evidence="2 9">Amino-acid biosynthesis; L-tryptophan biosynthesis; L-tryptophan from chorismate: step 3/5.</text>
</comment>
<evidence type="ECO:0000256" key="9">
    <source>
        <dbReference type="HAMAP-Rule" id="MF_00135"/>
    </source>
</evidence>
<evidence type="ECO:0000256" key="7">
    <source>
        <dbReference type="ARBA" id="ARBA00023141"/>
    </source>
</evidence>
<dbReference type="HAMAP" id="MF_00135">
    <property type="entry name" value="PRAI"/>
    <property type="match status" value="1"/>
</dbReference>
<evidence type="ECO:0000256" key="3">
    <source>
        <dbReference type="ARBA" id="ARBA00012572"/>
    </source>
</evidence>
<comment type="caution">
    <text evidence="11">The sequence shown here is derived from an EMBL/GenBank/DDBJ whole genome shotgun (WGS) entry which is preliminary data.</text>
</comment>
<dbReference type="InterPro" id="IPR013785">
    <property type="entry name" value="Aldolase_TIM"/>
</dbReference>
<dbReference type="Pfam" id="PF00697">
    <property type="entry name" value="PRAI"/>
    <property type="match status" value="1"/>
</dbReference>
<evidence type="ECO:0000256" key="2">
    <source>
        <dbReference type="ARBA" id="ARBA00004664"/>
    </source>
</evidence>
<comment type="similarity">
    <text evidence="9">Belongs to the TrpF family.</text>
</comment>
<keyword evidence="7 9" id="KW-0057">Aromatic amino acid biosynthesis</keyword>
<dbReference type="EMBL" id="JANFXK010000008">
    <property type="protein sequence ID" value="MCQ4636793.1"/>
    <property type="molecule type" value="Genomic_DNA"/>
</dbReference>
<evidence type="ECO:0000256" key="8">
    <source>
        <dbReference type="ARBA" id="ARBA00023235"/>
    </source>
</evidence>
<keyword evidence="5 9" id="KW-0028">Amino-acid biosynthesis</keyword>
<feature type="domain" description="N-(5'phosphoribosyl) anthranilate isomerase (PRAI)" evidence="10">
    <location>
        <begin position="4"/>
        <end position="193"/>
    </location>
</feature>
<dbReference type="GO" id="GO:0016853">
    <property type="term" value="F:isomerase activity"/>
    <property type="evidence" value="ECO:0007669"/>
    <property type="project" value="UniProtKB-KW"/>
</dbReference>
<evidence type="ECO:0000256" key="1">
    <source>
        <dbReference type="ARBA" id="ARBA00001164"/>
    </source>
</evidence>
<dbReference type="PANTHER" id="PTHR42894">
    <property type="entry name" value="N-(5'-PHOSPHORIBOSYL)ANTHRANILATE ISOMERASE"/>
    <property type="match status" value="1"/>
</dbReference>
<sequence>MTKIKICGLTRQQDIDFVNEAGPDYAGFVFAESRRQVDADQASVLRKRLAGGIQAVGVFVNAPGEQILDICQRGIIDWVQLHGNEDHAYITELRRNTDKPLIKAVSMSRPFDPGELKMLDVDYFLFDQGGGGSGRTFDWSRIPQLGKPFFLAGGLGPDNLTQAVRRVRPFAVDLSSGVETDGVKDREKILEAVRSVRNE</sequence>
<keyword evidence="8 9" id="KW-0413">Isomerase</keyword>
<dbReference type="EC" id="5.3.1.24" evidence="3 9"/>
<evidence type="ECO:0000259" key="10">
    <source>
        <dbReference type="Pfam" id="PF00697"/>
    </source>
</evidence>
<evidence type="ECO:0000256" key="4">
    <source>
        <dbReference type="ARBA" id="ARBA00022272"/>
    </source>
</evidence>
<comment type="catalytic activity">
    <reaction evidence="1 9">
        <text>N-(5-phospho-beta-D-ribosyl)anthranilate = 1-(2-carboxyphenylamino)-1-deoxy-D-ribulose 5-phosphate</text>
        <dbReference type="Rhea" id="RHEA:21540"/>
        <dbReference type="ChEBI" id="CHEBI:18277"/>
        <dbReference type="ChEBI" id="CHEBI:58613"/>
        <dbReference type="EC" id="5.3.1.24"/>
    </reaction>
</comment>
<dbReference type="SUPFAM" id="SSF51366">
    <property type="entry name" value="Ribulose-phoshate binding barrel"/>
    <property type="match status" value="1"/>
</dbReference>
<evidence type="ECO:0000256" key="6">
    <source>
        <dbReference type="ARBA" id="ARBA00022822"/>
    </source>
</evidence>
<dbReference type="PANTHER" id="PTHR42894:SF1">
    <property type="entry name" value="N-(5'-PHOSPHORIBOSYL)ANTHRANILATE ISOMERASE"/>
    <property type="match status" value="1"/>
</dbReference>
<dbReference type="RefSeq" id="WP_256131988.1">
    <property type="nucleotide sequence ID" value="NZ_JANFXK010000008.1"/>
</dbReference>
<reference evidence="11 12" key="1">
    <citation type="submission" date="2022-06" db="EMBL/GenBank/DDBJ databases">
        <title>Isolation of gut microbiota from human fecal samples.</title>
        <authorList>
            <person name="Pamer E.G."/>
            <person name="Barat B."/>
            <person name="Waligurski E."/>
            <person name="Medina S."/>
            <person name="Paddock L."/>
            <person name="Mostad J."/>
        </authorList>
    </citation>
    <scope>NUCLEOTIDE SEQUENCE [LARGE SCALE GENOMIC DNA]</scope>
    <source>
        <strain evidence="11 12">SL.3.17</strain>
    </source>
</reference>
<protein>
    <recommendedName>
        <fullName evidence="4 9">N-(5'-phosphoribosyl)anthranilate isomerase</fullName>
        <shortName evidence="9">PRAI</shortName>
        <ecNumber evidence="3 9">5.3.1.24</ecNumber>
    </recommendedName>
</protein>
<organism evidence="11 12">
    <name type="scientific">Anaerovorax odorimutans</name>
    <dbReference type="NCBI Taxonomy" id="109327"/>
    <lineage>
        <taxon>Bacteria</taxon>
        <taxon>Bacillati</taxon>
        <taxon>Bacillota</taxon>
        <taxon>Clostridia</taxon>
        <taxon>Peptostreptococcales</taxon>
        <taxon>Anaerovoracaceae</taxon>
        <taxon>Anaerovorax</taxon>
    </lineage>
</organism>
<evidence type="ECO:0000313" key="12">
    <source>
        <dbReference type="Proteomes" id="UP001524502"/>
    </source>
</evidence>
<name>A0ABT1RNL2_9FIRM</name>
<dbReference type="Proteomes" id="UP001524502">
    <property type="component" value="Unassembled WGS sequence"/>
</dbReference>
<evidence type="ECO:0000256" key="5">
    <source>
        <dbReference type="ARBA" id="ARBA00022605"/>
    </source>
</evidence>
<dbReference type="InterPro" id="IPR011060">
    <property type="entry name" value="RibuloseP-bd_barrel"/>
</dbReference>
<evidence type="ECO:0000313" key="11">
    <source>
        <dbReference type="EMBL" id="MCQ4636793.1"/>
    </source>
</evidence>
<keyword evidence="6 9" id="KW-0822">Tryptophan biosynthesis</keyword>
<proteinExistence type="inferred from homology"/>